<gene>
    <name evidence="1" type="ORF">FDW42_08355</name>
</gene>
<dbReference type="AlphaFoldDB" id="A0AAX2UIS0"/>
<organism evidence="1 2">
    <name type="scientific">Campylobacter helveticus</name>
    <dbReference type="NCBI Taxonomy" id="28898"/>
    <lineage>
        <taxon>Bacteria</taxon>
        <taxon>Pseudomonadati</taxon>
        <taxon>Campylobacterota</taxon>
        <taxon>Epsilonproteobacteria</taxon>
        <taxon>Campylobacterales</taxon>
        <taxon>Campylobacteraceae</taxon>
        <taxon>Campylobacter</taxon>
    </lineage>
</organism>
<dbReference type="EMBL" id="VDBS01000064">
    <property type="protein sequence ID" value="TNB55916.1"/>
    <property type="molecule type" value="Genomic_DNA"/>
</dbReference>
<dbReference type="Proteomes" id="UP000306813">
    <property type="component" value="Unassembled WGS sequence"/>
</dbReference>
<protein>
    <recommendedName>
        <fullName evidence="3">Phage protein</fullName>
    </recommendedName>
</protein>
<evidence type="ECO:0008006" key="3">
    <source>
        <dbReference type="Google" id="ProtNLM"/>
    </source>
</evidence>
<accession>A0AAX2UIS0</accession>
<sequence>MEMIFYYKEQICEGNIVELKSLNEKRYGVVLKGFKVAFYNYDNDKNELFNIMDLGKVGCRFETIKVVKNKDIL</sequence>
<evidence type="ECO:0000313" key="1">
    <source>
        <dbReference type="EMBL" id="TNB55916.1"/>
    </source>
</evidence>
<name>A0AAX2UIS0_9BACT</name>
<reference evidence="1 2" key="1">
    <citation type="submission" date="2019-05" db="EMBL/GenBank/DDBJ databases">
        <title>Draft genomes of eight strains of Campylobacter helveticus isolated from cats and a dog in New Zealand.</title>
        <authorList>
            <person name="Bojanic K."/>
            <person name="Midwinter A.C."/>
            <person name="Biggs P.J."/>
            <person name="Acke E."/>
            <person name="Cornelius A.J."/>
            <person name="Marshall J.C."/>
        </authorList>
    </citation>
    <scope>NUCLEOTIDE SEQUENCE [LARGE SCALE GENOMIC DNA]</scope>
    <source>
        <strain evidence="1 2">ACP123b</strain>
    </source>
</reference>
<dbReference type="RefSeq" id="WP_139021549.1">
    <property type="nucleotide sequence ID" value="NZ_JAPMSC010000012.1"/>
</dbReference>
<evidence type="ECO:0000313" key="2">
    <source>
        <dbReference type="Proteomes" id="UP000306813"/>
    </source>
</evidence>
<comment type="caution">
    <text evidence="1">The sequence shown here is derived from an EMBL/GenBank/DDBJ whole genome shotgun (WGS) entry which is preliminary data.</text>
</comment>
<proteinExistence type="predicted"/>